<feature type="domain" description="O-methyltransferase C-terminal" evidence="5">
    <location>
        <begin position="133"/>
        <end position="313"/>
    </location>
</feature>
<evidence type="ECO:0000259" key="5">
    <source>
        <dbReference type="Pfam" id="PF00891"/>
    </source>
</evidence>
<dbReference type="SUPFAM" id="SSF53335">
    <property type="entry name" value="S-adenosyl-L-methionine-dependent methyltransferases"/>
    <property type="match status" value="1"/>
</dbReference>
<organism evidence="7 8">
    <name type="scientific">Amycolatopsis arida</name>
    <dbReference type="NCBI Taxonomy" id="587909"/>
    <lineage>
        <taxon>Bacteria</taxon>
        <taxon>Bacillati</taxon>
        <taxon>Actinomycetota</taxon>
        <taxon>Actinomycetes</taxon>
        <taxon>Pseudonocardiales</taxon>
        <taxon>Pseudonocardiaceae</taxon>
        <taxon>Amycolatopsis</taxon>
    </lineage>
</organism>
<accession>A0A1I6A8J1</accession>
<dbReference type="InterPro" id="IPR001077">
    <property type="entry name" value="COMT_C"/>
</dbReference>
<dbReference type="GO" id="GO:0046983">
    <property type="term" value="F:protein dimerization activity"/>
    <property type="evidence" value="ECO:0007669"/>
    <property type="project" value="InterPro"/>
</dbReference>
<evidence type="ECO:0000256" key="1">
    <source>
        <dbReference type="ARBA" id="ARBA00022603"/>
    </source>
</evidence>
<protein>
    <submittedName>
        <fullName evidence="7">8-O-methyltransferase</fullName>
    </submittedName>
</protein>
<dbReference type="SUPFAM" id="SSF46785">
    <property type="entry name" value="Winged helix' DNA-binding domain"/>
    <property type="match status" value="1"/>
</dbReference>
<dbReference type="PANTHER" id="PTHR43712:SF2">
    <property type="entry name" value="O-METHYLTRANSFERASE CICE"/>
    <property type="match status" value="1"/>
</dbReference>
<keyword evidence="8" id="KW-1185">Reference proteome</keyword>
<dbReference type="InterPro" id="IPR036390">
    <property type="entry name" value="WH_DNA-bd_sf"/>
</dbReference>
<feature type="domain" description="O-methyltransferase dimerisation" evidence="6">
    <location>
        <begin position="15"/>
        <end position="89"/>
    </location>
</feature>
<dbReference type="Pfam" id="PF00891">
    <property type="entry name" value="Methyltransf_2"/>
    <property type="match status" value="1"/>
</dbReference>
<gene>
    <name evidence="7" type="ORF">SAMN05421810_111175</name>
</gene>
<dbReference type="Pfam" id="PF08100">
    <property type="entry name" value="Dimerisation"/>
    <property type="match status" value="1"/>
</dbReference>
<evidence type="ECO:0000256" key="2">
    <source>
        <dbReference type="ARBA" id="ARBA00022679"/>
    </source>
</evidence>
<dbReference type="CDD" id="cd02440">
    <property type="entry name" value="AdoMet_MTases"/>
    <property type="match status" value="1"/>
</dbReference>
<dbReference type="Gene3D" id="1.10.10.10">
    <property type="entry name" value="Winged helix-like DNA-binding domain superfamily/Winged helix DNA-binding domain"/>
    <property type="match status" value="1"/>
</dbReference>
<evidence type="ECO:0000256" key="3">
    <source>
        <dbReference type="ARBA" id="ARBA00022691"/>
    </source>
</evidence>
<dbReference type="AlphaFoldDB" id="A0A1I6A8J1"/>
<evidence type="ECO:0000256" key="4">
    <source>
        <dbReference type="PIRSR" id="PIRSR005739-1"/>
    </source>
</evidence>
<dbReference type="InterPro" id="IPR012967">
    <property type="entry name" value="COMT_dimerisation"/>
</dbReference>
<keyword evidence="3" id="KW-0949">S-adenosyl-L-methionine</keyword>
<reference evidence="8" key="1">
    <citation type="submission" date="2016-10" db="EMBL/GenBank/DDBJ databases">
        <authorList>
            <person name="Varghese N."/>
            <person name="Submissions S."/>
        </authorList>
    </citation>
    <scope>NUCLEOTIDE SEQUENCE [LARGE SCALE GENOMIC DNA]</scope>
    <source>
        <strain evidence="8">CGMCC 4.5579</strain>
    </source>
</reference>
<dbReference type="GO" id="GO:0008171">
    <property type="term" value="F:O-methyltransferase activity"/>
    <property type="evidence" value="ECO:0007669"/>
    <property type="project" value="InterPro"/>
</dbReference>
<proteinExistence type="predicted"/>
<dbReference type="Gene3D" id="3.40.50.150">
    <property type="entry name" value="Vaccinia Virus protein VP39"/>
    <property type="match status" value="1"/>
</dbReference>
<keyword evidence="2 7" id="KW-0808">Transferase</keyword>
<dbReference type="InterPro" id="IPR036388">
    <property type="entry name" value="WH-like_DNA-bd_sf"/>
</dbReference>
<sequence>MTTMSYRTIQEVLRLGSAFWEAKTLLTAVQLDVFTSLAAQPATEAELVARLGLARQAGSHFVNGLCHMGLLERDGEVLRNSAVAETYLDSAKPSFRGGWFQMMNWQFNLWTRLEDLLRSGDRQTPEQSEFDFYSDVEAVERFMAWMDAANAALGPALARVLDWSRHRSFVDLGGARGNVSAELVKAHRHLRGHVFDLPAVRPAFDRHMERLGMADKVTFHAGDFFTDELPPADAYIFGHVLHDWDSERCGTLVRRAADALRPGGSLLVYDAMIDESRPETGRNWLLSLNMQLITPGGREYPASECVEWMERAGLTEISVLPLADMDSVVTGRKA</sequence>
<feature type="active site" description="Proton acceptor" evidence="4">
    <location>
        <position position="242"/>
    </location>
</feature>
<dbReference type="EMBL" id="FOWW01000011">
    <property type="protein sequence ID" value="SFQ64970.1"/>
    <property type="molecule type" value="Genomic_DNA"/>
</dbReference>
<keyword evidence="1 7" id="KW-0489">Methyltransferase</keyword>
<dbReference type="InterPro" id="IPR016461">
    <property type="entry name" value="COMT-like"/>
</dbReference>
<dbReference type="PROSITE" id="PS51683">
    <property type="entry name" value="SAM_OMT_II"/>
    <property type="match status" value="1"/>
</dbReference>
<evidence type="ECO:0000259" key="6">
    <source>
        <dbReference type="Pfam" id="PF08100"/>
    </source>
</evidence>
<dbReference type="PIRSF" id="PIRSF005739">
    <property type="entry name" value="O-mtase"/>
    <property type="match status" value="1"/>
</dbReference>
<dbReference type="OrthoDB" id="582216at2"/>
<evidence type="ECO:0000313" key="8">
    <source>
        <dbReference type="Proteomes" id="UP000198727"/>
    </source>
</evidence>
<evidence type="ECO:0000313" key="7">
    <source>
        <dbReference type="EMBL" id="SFQ64970.1"/>
    </source>
</evidence>
<dbReference type="STRING" id="587909.SAMN05421810_111175"/>
<dbReference type="GO" id="GO:0032259">
    <property type="term" value="P:methylation"/>
    <property type="evidence" value="ECO:0007669"/>
    <property type="project" value="UniProtKB-KW"/>
</dbReference>
<dbReference type="PANTHER" id="PTHR43712">
    <property type="entry name" value="PUTATIVE (AFU_ORTHOLOGUE AFUA_4G14580)-RELATED"/>
    <property type="match status" value="1"/>
</dbReference>
<dbReference type="InterPro" id="IPR029063">
    <property type="entry name" value="SAM-dependent_MTases_sf"/>
</dbReference>
<dbReference type="Proteomes" id="UP000198727">
    <property type="component" value="Unassembled WGS sequence"/>
</dbReference>
<name>A0A1I6A8J1_9PSEU</name>